<dbReference type="Proteomes" id="UP000094444">
    <property type="component" value="Unassembled WGS sequence"/>
</dbReference>
<gene>
    <name evidence="1" type="ORF">DHEL01_v204766</name>
</gene>
<dbReference type="AlphaFoldDB" id="A0A2P5I2T1"/>
<dbReference type="OrthoDB" id="2156052at2759"/>
<dbReference type="EMBL" id="MAVT02000327">
    <property type="protein sequence ID" value="POS76835.1"/>
    <property type="molecule type" value="Genomic_DNA"/>
</dbReference>
<sequence>MCDDGPFNASIIVPLPRIVGSHPDPGILTRSRRWPQSARCAISGHSVYWKPGFAPGLGWYHILGQYTLPTTTQGSVQAVKRSAPRKPENNEIIMLSHIYDFWKAGLLAIHPDTLRVRCFVPSDVIRDYDNKAASFPESGTPDLDSLRVHYEICVWVNMTAALPRIPLTLSSTAKEESMFHEMASATRSAPKV</sequence>
<name>A0A2P5I2T1_DIAHE</name>
<protein>
    <recommendedName>
        <fullName evidence="3">HNH nuclease domain-containing protein</fullName>
    </recommendedName>
</protein>
<evidence type="ECO:0000313" key="1">
    <source>
        <dbReference type="EMBL" id="POS76835.1"/>
    </source>
</evidence>
<proteinExistence type="predicted"/>
<comment type="caution">
    <text evidence="1">The sequence shown here is derived from an EMBL/GenBank/DDBJ whole genome shotgun (WGS) entry which is preliminary data.</text>
</comment>
<evidence type="ECO:0000313" key="2">
    <source>
        <dbReference type="Proteomes" id="UP000094444"/>
    </source>
</evidence>
<dbReference type="InParanoid" id="A0A2P5I2T1"/>
<evidence type="ECO:0008006" key="3">
    <source>
        <dbReference type="Google" id="ProtNLM"/>
    </source>
</evidence>
<keyword evidence="2" id="KW-1185">Reference proteome</keyword>
<reference evidence="1" key="1">
    <citation type="submission" date="2017-09" db="EMBL/GenBank/DDBJ databases">
        <title>Polyketide synthases of a Diaporthe helianthi virulent isolate.</title>
        <authorList>
            <person name="Baroncelli R."/>
        </authorList>
    </citation>
    <scope>NUCLEOTIDE SEQUENCE [LARGE SCALE GENOMIC DNA]</scope>
    <source>
        <strain evidence="1">7/96</strain>
    </source>
</reference>
<accession>A0A2P5I2T1</accession>
<organism evidence="1 2">
    <name type="scientific">Diaporthe helianthi</name>
    <dbReference type="NCBI Taxonomy" id="158607"/>
    <lineage>
        <taxon>Eukaryota</taxon>
        <taxon>Fungi</taxon>
        <taxon>Dikarya</taxon>
        <taxon>Ascomycota</taxon>
        <taxon>Pezizomycotina</taxon>
        <taxon>Sordariomycetes</taxon>
        <taxon>Sordariomycetidae</taxon>
        <taxon>Diaporthales</taxon>
        <taxon>Diaporthaceae</taxon>
        <taxon>Diaporthe</taxon>
    </lineage>
</organism>